<dbReference type="GO" id="GO:0006508">
    <property type="term" value="P:proteolysis"/>
    <property type="evidence" value="ECO:0007669"/>
    <property type="project" value="InterPro"/>
</dbReference>
<dbReference type="Pfam" id="PF02113">
    <property type="entry name" value="Peptidase_S13"/>
    <property type="match status" value="1"/>
</dbReference>
<evidence type="ECO:0000256" key="2">
    <source>
        <dbReference type="ARBA" id="ARBA00022801"/>
    </source>
</evidence>
<dbReference type="OrthoDB" id="5372081at2"/>
<feature type="signal peptide" evidence="3">
    <location>
        <begin position="1"/>
        <end position="19"/>
    </location>
</feature>
<name>A0A1B2AFM8_9SPHN</name>
<dbReference type="RefSeq" id="WP_067680501.1">
    <property type="nucleotide sequence ID" value="NZ_CP016591.1"/>
</dbReference>
<evidence type="ECO:0000256" key="1">
    <source>
        <dbReference type="ARBA" id="ARBA00006096"/>
    </source>
</evidence>
<sequence length="482" mass="50424">MRLLSFAAPLALIAAPVGAQDALKDEVTSILDEAGPATSWGLMVTDGQGREVLSIDPDKRFVPASNTKIFTTAAAMDAVAQGQLPEAAGTGARVRISRTGKAQDVILEGRGDPHLSAAPDCATDCLATLADAVAKRTRRVRNVVGDAAAFPDQRWSPGMSWNNIPTRSGTGISALSIDDNEILASVAPGKLGELPAVTLPSYYSLMNLATTVPGNKVELGYDRAPNGRELVLTGSIGVDAKPETLRLGVDDPAHYAAWRLAEMLRVRGVRVTGEVSSRYRPLLPSDDPAVRGDAPPVRVPAVAALAQVETPPIGETVRTVNKVSQNLYAELLLRRTGCIRGTCSIADGQAAVTGMLVRAGVPEGTVSLSDGSGMSTYNRVTPRATVRLLDWVAGQAWGAEFRASLPVGGVDGTLSRRFAGTALAERIFAKTGTLNATNALAGYMTGASGRALTFAIYANDVPEAVRATQFMDRALLAIAAAN</sequence>
<dbReference type="Gene3D" id="3.40.710.10">
    <property type="entry name" value="DD-peptidase/beta-lactamase superfamily"/>
    <property type="match status" value="2"/>
</dbReference>
<reference evidence="4 5" key="1">
    <citation type="submission" date="2016-07" db="EMBL/GenBank/DDBJ databases">
        <title>Complete genome sequence of Altererythrobacter dongtanensis KCTC 22672, a type strain with esterase isolated from tidal flat.</title>
        <authorList>
            <person name="Cheng H."/>
            <person name="Wu Y.-H."/>
            <person name="Zhou P."/>
            <person name="Huo Y.-Y."/>
            <person name="Wang C.-S."/>
            <person name="Xu X.-W."/>
        </authorList>
    </citation>
    <scope>NUCLEOTIDE SEQUENCE [LARGE SCALE GENOMIC DNA]</scope>
    <source>
        <strain evidence="4 5">KCTC 22672</strain>
    </source>
</reference>
<dbReference type="InterPro" id="IPR000667">
    <property type="entry name" value="Peptidase_S13"/>
</dbReference>
<evidence type="ECO:0000313" key="5">
    <source>
        <dbReference type="Proteomes" id="UP000092932"/>
    </source>
</evidence>
<keyword evidence="2 4" id="KW-0378">Hydrolase</keyword>
<protein>
    <submittedName>
        <fullName evidence="4">D-alanyl-D-alanine carboxypeptidase</fullName>
        <ecNumber evidence="4">3.4.16.4</ecNumber>
    </submittedName>
</protein>
<dbReference type="PATRIC" id="fig|692370.5.peg.2472"/>
<keyword evidence="3" id="KW-0732">Signal</keyword>
<dbReference type="PANTHER" id="PTHR30023">
    <property type="entry name" value="D-ALANYL-D-ALANINE CARBOXYPEPTIDASE"/>
    <property type="match status" value="1"/>
</dbReference>
<dbReference type="EMBL" id="CP016591">
    <property type="protein sequence ID" value="ANY20957.1"/>
    <property type="molecule type" value="Genomic_DNA"/>
</dbReference>
<dbReference type="PANTHER" id="PTHR30023:SF0">
    <property type="entry name" value="PENICILLIN-SENSITIVE CARBOXYPEPTIDASE A"/>
    <property type="match status" value="1"/>
</dbReference>
<dbReference type="NCBIfam" id="TIGR00666">
    <property type="entry name" value="PBP4"/>
    <property type="match status" value="1"/>
</dbReference>
<dbReference type="GO" id="GO:0000270">
    <property type="term" value="P:peptidoglycan metabolic process"/>
    <property type="evidence" value="ECO:0007669"/>
    <property type="project" value="TreeGrafter"/>
</dbReference>
<gene>
    <name evidence="4" type="primary">dac</name>
    <name evidence="4" type="ORF">A6F68_02461</name>
</gene>
<dbReference type="GO" id="GO:0009002">
    <property type="term" value="F:serine-type D-Ala-D-Ala carboxypeptidase activity"/>
    <property type="evidence" value="ECO:0007669"/>
    <property type="project" value="UniProtKB-EC"/>
</dbReference>
<evidence type="ECO:0000313" key="4">
    <source>
        <dbReference type="EMBL" id="ANY20957.1"/>
    </source>
</evidence>
<dbReference type="KEGG" id="ado:A6F68_02461"/>
<keyword evidence="5" id="KW-1185">Reference proteome</keyword>
<evidence type="ECO:0000256" key="3">
    <source>
        <dbReference type="SAM" id="SignalP"/>
    </source>
</evidence>
<feature type="chain" id="PRO_5008534214" evidence="3">
    <location>
        <begin position="20"/>
        <end position="482"/>
    </location>
</feature>
<dbReference type="Gene3D" id="3.50.80.20">
    <property type="entry name" value="D-Ala-D-Ala carboxypeptidase C, peptidase S13"/>
    <property type="match status" value="1"/>
</dbReference>
<dbReference type="InterPro" id="IPR012338">
    <property type="entry name" value="Beta-lactam/transpept-like"/>
</dbReference>
<dbReference type="EC" id="3.4.16.4" evidence="4"/>
<keyword evidence="4" id="KW-0645">Protease</keyword>
<dbReference type="STRING" id="692370.A6F68_02461"/>
<accession>A0A1B2AFM8</accession>
<organism evidence="4 5">
    <name type="scientific">Tsuneonella dongtanensis</name>
    <dbReference type="NCBI Taxonomy" id="692370"/>
    <lineage>
        <taxon>Bacteria</taxon>
        <taxon>Pseudomonadati</taxon>
        <taxon>Pseudomonadota</taxon>
        <taxon>Alphaproteobacteria</taxon>
        <taxon>Sphingomonadales</taxon>
        <taxon>Erythrobacteraceae</taxon>
        <taxon>Tsuneonella</taxon>
    </lineage>
</organism>
<comment type="similarity">
    <text evidence="1">Belongs to the peptidase S13 family.</text>
</comment>
<dbReference type="Proteomes" id="UP000092932">
    <property type="component" value="Chromosome"/>
</dbReference>
<dbReference type="AlphaFoldDB" id="A0A1B2AFM8"/>
<proteinExistence type="inferred from homology"/>
<dbReference type="SUPFAM" id="SSF56601">
    <property type="entry name" value="beta-lactamase/transpeptidase-like"/>
    <property type="match status" value="1"/>
</dbReference>
<keyword evidence="4" id="KW-0121">Carboxypeptidase</keyword>
<dbReference type="PRINTS" id="PR00922">
    <property type="entry name" value="DADACBPTASE3"/>
</dbReference>